<feature type="chain" id="PRO_5003048133" description="Sporulation stage II protein D amidase enhancer LytB N-terminal domain-containing protein" evidence="2">
    <location>
        <begin position="22"/>
        <end position="522"/>
    </location>
</feature>
<evidence type="ECO:0000256" key="2">
    <source>
        <dbReference type="SAM" id="SignalP"/>
    </source>
</evidence>
<dbReference type="GO" id="GO:0030435">
    <property type="term" value="P:sporulation resulting in formation of a cellular spore"/>
    <property type="evidence" value="ECO:0007669"/>
    <property type="project" value="InterPro"/>
</dbReference>
<dbReference type="OrthoDB" id="9773852at2"/>
<dbReference type="SUPFAM" id="SSF48452">
    <property type="entry name" value="TPR-like"/>
    <property type="match status" value="1"/>
</dbReference>
<dbReference type="InterPro" id="IPR013486">
    <property type="entry name" value="SpoIID/LytB"/>
</dbReference>
<protein>
    <recommendedName>
        <fullName evidence="3">Sporulation stage II protein D amidase enhancer LytB N-terminal domain-containing protein</fullName>
    </recommendedName>
</protein>
<gene>
    <name evidence="4" type="ordered locus">DEFDS_1409</name>
</gene>
<dbReference type="GO" id="GO:0030288">
    <property type="term" value="C:outer membrane-bounded periplasmic space"/>
    <property type="evidence" value="ECO:0007669"/>
    <property type="project" value="TreeGrafter"/>
</dbReference>
<evidence type="ECO:0000313" key="5">
    <source>
        <dbReference type="Proteomes" id="UP000001520"/>
    </source>
</evidence>
<dbReference type="Gene3D" id="1.25.40.10">
    <property type="entry name" value="Tetratricopeptide repeat domain"/>
    <property type="match status" value="1"/>
</dbReference>
<feature type="signal peptide" evidence="2">
    <location>
        <begin position="1"/>
        <end position="21"/>
    </location>
</feature>
<dbReference type="PANTHER" id="PTHR30032">
    <property type="entry name" value="N-ACETYLMURAMOYL-L-ALANINE AMIDASE-RELATED"/>
    <property type="match status" value="1"/>
</dbReference>
<proteinExistence type="predicted"/>
<dbReference type="PROSITE" id="PS50005">
    <property type="entry name" value="TPR"/>
    <property type="match status" value="2"/>
</dbReference>
<dbReference type="Pfam" id="PF13174">
    <property type="entry name" value="TPR_6"/>
    <property type="match status" value="2"/>
</dbReference>
<dbReference type="InterPro" id="IPR013693">
    <property type="entry name" value="SpoIID/LytB_N"/>
</dbReference>
<dbReference type="AlphaFoldDB" id="D3PE47"/>
<dbReference type="NCBIfam" id="TIGR02669">
    <property type="entry name" value="SpoIID_LytB"/>
    <property type="match status" value="1"/>
</dbReference>
<dbReference type="STRING" id="639282.DEFDS_1409"/>
<keyword evidence="2" id="KW-0732">Signal</keyword>
<dbReference type="Pfam" id="PF08486">
    <property type="entry name" value="SpoIID"/>
    <property type="match status" value="1"/>
</dbReference>
<evidence type="ECO:0000259" key="3">
    <source>
        <dbReference type="Pfam" id="PF08486"/>
    </source>
</evidence>
<organism evidence="4 5">
    <name type="scientific">Deferribacter desulfuricans (strain DSM 14783 / JCM 11476 / NBRC 101012 / SSM1)</name>
    <dbReference type="NCBI Taxonomy" id="639282"/>
    <lineage>
        <taxon>Bacteria</taxon>
        <taxon>Pseudomonadati</taxon>
        <taxon>Deferribacterota</taxon>
        <taxon>Deferribacteres</taxon>
        <taxon>Deferribacterales</taxon>
        <taxon>Deferribacteraceae</taxon>
        <taxon>Deferribacter</taxon>
    </lineage>
</organism>
<dbReference type="Proteomes" id="UP000001520">
    <property type="component" value="Chromosome"/>
</dbReference>
<dbReference type="PANTHER" id="PTHR30032:SF4">
    <property type="entry name" value="AMIDASE ENHANCER"/>
    <property type="match status" value="1"/>
</dbReference>
<dbReference type="KEGG" id="ddf:DEFDS_1409"/>
<evidence type="ECO:0000313" key="4">
    <source>
        <dbReference type="EMBL" id="BAI80870.1"/>
    </source>
</evidence>
<feature type="repeat" description="TPR" evidence="1">
    <location>
        <begin position="34"/>
        <end position="67"/>
    </location>
</feature>
<keyword evidence="5" id="KW-1185">Reference proteome</keyword>
<dbReference type="RefSeq" id="WP_013008116.1">
    <property type="nucleotide sequence ID" value="NC_013939.1"/>
</dbReference>
<dbReference type="InterPro" id="IPR011990">
    <property type="entry name" value="TPR-like_helical_dom_sf"/>
</dbReference>
<dbReference type="eggNOG" id="COG0457">
    <property type="taxonomic scope" value="Bacteria"/>
</dbReference>
<sequence>MFRFCSKLVVLIFILVSFVYAENNNPNVSDILFARQSIAEGKYYVEVGKYLDALEFFETALETTNNRYIVSDALLQKATLFAHYMDKPEEAAKIYEEIFRKFPDLPQGETALYKLALLYNDFGDEKKALEYFKLYLQYYPFGRFRYTASFFVERYTKKPLVSPKKKFELPPVNIKGAPDIRVRLFKGKSTKIKGNLSIKDSSGRLILNINGVVSVFLSGKMVILNGRQFYSPVYIYPNSSYLYLLKKDGYRGYRGYFKIFVSKGKLYVINILNIEDYLKSVVTSESPSSWPLETLKAQTVAARTYALYQKLHREDWSYDVVDNEGDQAYNGIKNETKKGVRAVLETAGLVLTYRNRPILSFFTASTGWYIDDPKYIFGTGYPYMRAKPDPYSAKEKMGRWTKKITLNEIGNYLRRKGVNIGTIYSISPYKTTPAGRVVKVKINHSGGTKVLRTYTTVRRAAKLYDILFSIQQTGNSIIFKGGGFGHGVGYSQWGGKALGEAGKRFDEILNFYYEGSVIKKMW</sequence>
<dbReference type="eggNOG" id="COG2385">
    <property type="taxonomic scope" value="Bacteria"/>
</dbReference>
<dbReference type="InterPro" id="IPR019734">
    <property type="entry name" value="TPR_rpt"/>
</dbReference>
<dbReference type="EMBL" id="AP011529">
    <property type="protein sequence ID" value="BAI80870.1"/>
    <property type="molecule type" value="Genomic_DNA"/>
</dbReference>
<reference evidence="4 5" key="1">
    <citation type="journal article" date="2010" name="DNA Res.">
        <title>Bacterial lifestyle in a deep-sea hydrothermal vent chimney revealed by the genome sequence of the thermophilic bacterium Deferribacter desulfuricans SSM1.</title>
        <authorList>
            <person name="Takaki Y."/>
            <person name="Shimamura S."/>
            <person name="Nakagawa S."/>
            <person name="Fukuhara Y."/>
            <person name="Horikawa H."/>
            <person name="Ankai A."/>
            <person name="Harada T."/>
            <person name="Hosoyama A."/>
            <person name="Oguchi A."/>
            <person name="Fukui S."/>
            <person name="Fujita N."/>
            <person name="Takami H."/>
            <person name="Takai K."/>
        </authorList>
    </citation>
    <scope>NUCLEOTIDE SEQUENCE [LARGE SCALE GENOMIC DNA]</scope>
    <source>
        <strain evidence="5">DSM 14783 / JCM 11476 / NBRC 101012 / SSM1</strain>
    </source>
</reference>
<evidence type="ECO:0000256" key="1">
    <source>
        <dbReference type="PROSITE-ProRule" id="PRU00339"/>
    </source>
</evidence>
<dbReference type="InterPro" id="IPR051922">
    <property type="entry name" value="Bact_Sporulation_Assoc"/>
</dbReference>
<keyword evidence="1" id="KW-0802">TPR repeat</keyword>
<feature type="domain" description="Sporulation stage II protein D amidase enhancer LytB N-terminal" evidence="3">
    <location>
        <begin position="263"/>
        <end position="353"/>
    </location>
</feature>
<name>D3PE47_DEFDS</name>
<accession>D3PE47</accession>
<feature type="repeat" description="TPR" evidence="1">
    <location>
        <begin position="109"/>
        <end position="142"/>
    </location>
</feature>
<dbReference type="HOGENOM" id="CLU_516517_0_0_0"/>